<dbReference type="Gene3D" id="2.170.150.80">
    <property type="entry name" value="NAC domain"/>
    <property type="match status" value="1"/>
</dbReference>
<dbReference type="PROSITE" id="PS51005">
    <property type="entry name" value="NAC"/>
    <property type="match status" value="1"/>
</dbReference>
<dbReference type="PANTHER" id="PTHR31719:SF242">
    <property type="entry name" value="NAC TRANSCRIPTION FACTOR"/>
    <property type="match status" value="1"/>
</dbReference>
<evidence type="ECO:0000313" key="8">
    <source>
        <dbReference type="EMBL" id="KAJ6979992.1"/>
    </source>
</evidence>
<evidence type="ECO:0000256" key="4">
    <source>
        <dbReference type="ARBA" id="ARBA00023163"/>
    </source>
</evidence>
<evidence type="ECO:0000256" key="5">
    <source>
        <dbReference type="ARBA" id="ARBA00023242"/>
    </source>
</evidence>
<comment type="caution">
    <text evidence="8">The sequence shown here is derived from an EMBL/GenBank/DDBJ whole genome shotgun (WGS) entry which is preliminary data.</text>
</comment>
<gene>
    <name evidence="8" type="ORF">NC653_027964</name>
</gene>
<dbReference type="PANTHER" id="PTHR31719">
    <property type="entry name" value="NAC TRANSCRIPTION FACTOR 56"/>
    <property type="match status" value="1"/>
</dbReference>
<evidence type="ECO:0000256" key="3">
    <source>
        <dbReference type="ARBA" id="ARBA00023125"/>
    </source>
</evidence>
<dbReference type="Pfam" id="PF02365">
    <property type="entry name" value="NAM"/>
    <property type="match status" value="1"/>
</dbReference>
<dbReference type="SUPFAM" id="SSF101941">
    <property type="entry name" value="NAC domain"/>
    <property type="match status" value="1"/>
</dbReference>
<dbReference type="InterPro" id="IPR003441">
    <property type="entry name" value="NAC-dom"/>
</dbReference>
<keyword evidence="3" id="KW-0238">DNA-binding</keyword>
<dbReference type="Proteomes" id="UP001164929">
    <property type="component" value="Chromosome 11"/>
</dbReference>
<keyword evidence="4" id="KW-0804">Transcription</keyword>
<evidence type="ECO:0000313" key="9">
    <source>
        <dbReference type="Proteomes" id="UP001164929"/>
    </source>
</evidence>
<accession>A0AAD6M7B7</accession>
<evidence type="ECO:0000256" key="6">
    <source>
        <dbReference type="SAM" id="MobiDB-lite"/>
    </source>
</evidence>
<keyword evidence="5" id="KW-0539">Nucleus</keyword>
<dbReference type="FunFam" id="2.170.150.80:FF:000005">
    <property type="entry name" value="NAC transcription factor 56"/>
    <property type="match status" value="1"/>
</dbReference>
<protein>
    <submittedName>
        <fullName evidence="8">NAC transcription factor 56-like</fullName>
    </submittedName>
</protein>
<dbReference type="GO" id="GO:0005634">
    <property type="term" value="C:nucleus"/>
    <property type="evidence" value="ECO:0007669"/>
    <property type="project" value="UniProtKB-SubCell"/>
</dbReference>
<organism evidence="8 9">
    <name type="scientific">Populus alba x Populus x berolinensis</name>
    <dbReference type="NCBI Taxonomy" id="444605"/>
    <lineage>
        <taxon>Eukaryota</taxon>
        <taxon>Viridiplantae</taxon>
        <taxon>Streptophyta</taxon>
        <taxon>Embryophyta</taxon>
        <taxon>Tracheophyta</taxon>
        <taxon>Spermatophyta</taxon>
        <taxon>Magnoliopsida</taxon>
        <taxon>eudicotyledons</taxon>
        <taxon>Gunneridae</taxon>
        <taxon>Pentapetalae</taxon>
        <taxon>rosids</taxon>
        <taxon>fabids</taxon>
        <taxon>Malpighiales</taxon>
        <taxon>Salicaceae</taxon>
        <taxon>Saliceae</taxon>
        <taxon>Populus</taxon>
    </lineage>
</organism>
<proteinExistence type="predicted"/>
<comment type="subcellular location">
    <subcellularLocation>
        <location evidence="1">Nucleus</location>
    </subcellularLocation>
</comment>
<dbReference type="InterPro" id="IPR036093">
    <property type="entry name" value="NAC_dom_sf"/>
</dbReference>
<evidence type="ECO:0000256" key="1">
    <source>
        <dbReference type="ARBA" id="ARBA00004123"/>
    </source>
</evidence>
<feature type="domain" description="NAC" evidence="7">
    <location>
        <begin position="21"/>
        <end position="182"/>
    </location>
</feature>
<evidence type="ECO:0000256" key="2">
    <source>
        <dbReference type="ARBA" id="ARBA00023015"/>
    </source>
</evidence>
<feature type="region of interest" description="Disordered" evidence="6">
    <location>
        <begin position="1"/>
        <end position="27"/>
    </location>
</feature>
<sequence length="355" mass="39229">MESTDSSTGGAGGGGSQQPNLPPGFRFHPTDEELVVHYLKKKTTSAPLPVAIIAEVDLYKFDPWELPAKATFGEQEWYFFSPRDRKYPNGTRPNRAATSGYWKATGTDKPILTLGGTQKVGVKKALVFYGGKPPKGIKTNWIMHEYRLADNKVKNKPPGCDLGNKKNSLRLDDWVLCRIYKKNNTHRPIDHDKDDSMDDILGSIPPSILVGNHQNGTLHLAKGTNFETLLDNDHNLFEGIISSNDGIRSSSSMSHVASPVSKPDHLPRLPLKRTLPSLYWTDEDLAVPSSCKRFQGDINGDESVVANEGNSSIVALLSQLPHTSQLHQQTILGSMGNGIFRPPYQIPGMNWYSLN</sequence>
<name>A0AAD6M7B7_9ROSI</name>
<keyword evidence="9" id="KW-1185">Reference proteome</keyword>
<dbReference type="AlphaFoldDB" id="A0AAD6M7B7"/>
<dbReference type="EMBL" id="JAQIZT010000011">
    <property type="protein sequence ID" value="KAJ6979992.1"/>
    <property type="molecule type" value="Genomic_DNA"/>
</dbReference>
<evidence type="ECO:0000259" key="7">
    <source>
        <dbReference type="PROSITE" id="PS51005"/>
    </source>
</evidence>
<dbReference type="GO" id="GO:0006355">
    <property type="term" value="P:regulation of DNA-templated transcription"/>
    <property type="evidence" value="ECO:0007669"/>
    <property type="project" value="InterPro"/>
</dbReference>
<reference evidence="8" key="1">
    <citation type="journal article" date="2023" name="Mol. Ecol. Resour.">
        <title>Chromosome-level genome assembly of a triploid poplar Populus alba 'Berolinensis'.</title>
        <authorList>
            <person name="Chen S."/>
            <person name="Yu Y."/>
            <person name="Wang X."/>
            <person name="Wang S."/>
            <person name="Zhang T."/>
            <person name="Zhou Y."/>
            <person name="He R."/>
            <person name="Meng N."/>
            <person name="Wang Y."/>
            <person name="Liu W."/>
            <person name="Liu Z."/>
            <person name="Liu J."/>
            <person name="Guo Q."/>
            <person name="Huang H."/>
            <person name="Sederoff R.R."/>
            <person name="Wang G."/>
            <person name="Qu G."/>
            <person name="Chen S."/>
        </authorList>
    </citation>
    <scope>NUCLEOTIDE SEQUENCE</scope>
    <source>
        <strain evidence="8">SC-2020</strain>
    </source>
</reference>
<dbReference type="GO" id="GO:0043565">
    <property type="term" value="F:sequence-specific DNA binding"/>
    <property type="evidence" value="ECO:0007669"/>
    <property type="project" value="UniProtKB-ARBA"/>
</dbReference>
<keyword evidence="2" id="KW-0805">Transcription regulation</keyword>
<dbReference type="GO" id="GO:0048316">
    <property type="term" value="P:seed development"/>
    <property type="evidence" value="ECO:0007669"/>
    <property type="project" value="UniProtKB-ARBA"/>
</dbReference>